<organism evidence="4 5">
    <name type="scientific">Nocardia albiluteola</name>
    <dbReference type="NCBI Taxonomy" id="2842303"/>
    <lineage>
        <taxon>Bacteria</taxon>
        <taxon>Bacillati</taxon>
        <taxon>Actinomycetota</taxon>
        <taxon>Actinomycetes</taxon>
        <taxon>Mycobacteriales</taxon>
        <taxon>Nocardiaceae</taxon>
        <taxon>Nocardia</taxon>
    </lineage>
</organism>
<evidence type="ECO:0000259" key="3">
    <source>
        <dbReference type="Pfam" id="PF22685"/>
    </source>
</evidence>
<evidence type="ECO:0000313" key="5">
    <source>
        <dbReference type="Proteomes" id="UP000733379"/>
    </source>
</evidence>
<feature type="domain" description="Gfo/Idh/MocA-like oxidoreductase N-terminal" evidence="2">
    <location>
        <begin position="4"/>
        <end position="125"/>
    </location>
</feature>
<evidence type="ECO:0000256" key="1">
    <source>
        <dbReference type="ARBA" id="ARBA00023002"/>
    </source>
</evidence>
<name>A0ABS6B8X3_9NOCA</name>
<dbReference type="InterPro" id="IPR000683">
    <property type="entry name" value="Gfo/Idh/MocA-like_OxRdtase_N"/>
</dbReference>
<evidence type="ECO:0000259" key="2">
    <source>
        <dbReference type="Pfam" id="PF01408"/>
    </source>
</evidence>
<dbReference type="InterPro" id="IPR050463">
    <property type="entry name" value="Gfo/Idh/MocA_oxidrdct_glycsds"/>
</dbReference>
<dbReference type="Pfam" id="PF22685">
    <property type="entry name" value="Gal80p_C-like"/>
    <property type="match status" value="1"/>
</dbReference>
<dbReference type="Proteomes" id="UP000733379">
    <property type="component" value="Unassembled WGS sequence"/>
</dbReference>
<proteinExistence type="predicted"/>
<dbReference type="PANTHER" id="PTHR43818">
    <property type="entry name" value="BCDNA.GH03377"/>
    <property type="match status" value="1"/>
</dbReference>
<dbReference type="EMBL" id="JAHKNI010000016">
    <property type="protein sequence ID" value="MBU3066752.1"/>
    <property type="molecule type" value="Genomic_DNA"/>
</dbReference>
<dbReference type="PANTHER" id="PTHR43818:SF11">
    <property type="entry name" value="BCDNA.GH03377"/>
    <property type="match status" value="1"/>
</dbReference>
<dbReference type="Gene3D" id="3.40.50.720">
    <property type="entry name" value="NAD(P)-binding Rossmann-like Domain"/>
    <property type="match status" value="1"/>
</dbReference>
<evidence type="ECO:0000313" key="4">
    <source>
        <dbReference type="EMBL" id="MBU3066752.1"/>
    </source>
</evidence>
<dbReference type="Gene3D" id="3.30.360.10">
    <property type="entry name" value="Dihydrodipicolinate Reductase, domain 2"/>
    <property type="match status" value="1"/>
</dbReference>
<dbReference type="Pfam" id="PF01408">
    <property type="entry name" value="GFO_IDH_MocA"/>
    <property type="match status" value="1"/>
</dbReference>
<comment type="caution">
    <text evidence="4">The sequence shown here is derived from an EMBL/GenBank/DDBJ whole genome shotgun (WGS) entry which is preliminary data.</text>
</comment>
<protein>
    <submittedName>
        <fullName evidence="4">Gfo/Idh/MocA family oxidoreductase</fullName>
    </submittedName>
</protein>
<dbReference type="InterPro" id="IPR055080">
    <property type="entry name" value="Gal80p-like_C"/>
</dbReference>
<dbReference type="RefSeq" id="WP_215922827.1">
    <property type="nucleotide sequence ID" value="NZ_JAHKNI010000016.1"/>
</dbReference>
<sequence>MDPIRVGIIGASPDRGWAVRAHIPALQALPDFRITAVATSRPESAREAARLFGAEHAYTDPRALAEEPDVDLVAVTIKAPAHAEPIRSALAAGKHIYCEWPLTGHTAAAAELAELAAATTVHHAVGLQARYAPAIVRARQLISEGYVGQLISATVYSARGLRAGGTVPAWAAYTLDHRSGAGMVDIGGGHTLDAVEYLVGEFADVSARLAIRHPRAVVAETGAGIEVTSPDQLLLSAFTRGGVPVSVHLHDAKVTDGRTRIEISGTAGDLAIVSGENGPGGLQMSELRLLGARDGGAWAELPDRDPLASTPLDIEAGNVARLYAALAQDIRSGTTTVPDFAHGVHVHRLLDAVRASAEIGTTVPRPTAQPTA</sequence>
<dbReference type="SUPFAM" id="SSF51735">
    <property type="entry name" value="NAD(P)-binding Rossmann-fold domains"/>
    <property type="match status" value="1"/>
</dbReference>
<dbReference type="InterPro" id="IPR036291">
    <property type="entry name" value="NAD(P)-bd_dom_sf"/>
</dbReference>
<gene>
    <name evidence="4" type="ORF">KO481_35200</name>
</gene>
<feature type="domain" description="Gal80p-like C-terminal" evidence="3">
    <location>
        <begin position="133"/>
        <end position="272"/>
    </location>
</feature>
<dbReference type="SUPFAM" id="SSF55347">
    <property type="entry name" value="Glyceraldehyde-3-phosphate dehydrogenase-like, C-terminal domain"/>
    <property type="match status" value="1"/>
</dbReference>
<accession>A0ABS6B8X3</accession>
<keyword evidence="5" id="KW-1185">Reference proteome</keyword>
<keyword evidence="1" id="KW-0560">Oxidoreductase</keyword>
<reference evidence="4 5" key="1">
    <citation type="submission" date="2021-06" db="EMBL/GenBank/DDBJ databases">
        <title>Actinomycetes sequencing.</title>
        <authorList>
            <person name="Shan Q."/>
        </authorList>
    </citation>
    <scope>NUCLEOTIDE SEQUENCE [LARGE SCALE GENOMIC DNA]</scope>
    <source>
        <strain evidence="4 5">NEAU-G5</strain>
    </source>
</reference>